<dbReference type="GO" id="GO:0000287">
    <property type="term" value="F:magnesium ion binding"/>
    <property type="evidence" value="ECO:0007669"/>
    <property type="project" value="InterPro"/>
</dbReference>
<evidence type="ECO:0000256" key="13">
    <source>
        <dbReference type="RuleBase" id="RU000504"/>
    </source>
</evidence>
<dbReference type="InterPro" id="IPR015806">
    <property type="entry name" value="Pyrv_Knase_insert_dom_sf"/>
</dbReference>
<dbReference type="Proteomes" id="UP000239576">
    <property type="component" value="Unassembled WGS sequence"/>
</dbReference>
<dbReference type="EC" id="2.7.1.40" evidence="4 13"/>
<dbReference type="InterPro" id="IPR015793">
    <property type="entry name" value="Pyrv_Knase_brl"/>
</dbReference>
<proteinExistence type="inferred from homology"/>
<evidence type="ECO:0000259" key="14">
    <source>
        <dbReference type="Pfam" id="PF00224"/>
    </source>
</evidence>
<dbReference type="EMBL" id="PVWK01000108">
    <property type="protein sequence ID" value="PSB26388.1"/>
    <property type="molecule type" value="Genomic_DNA"/>
</dbReference>
<evidence type="ECO:0000256" key="5">
    <source>
        <dbReference type="ARBA" id="ARBA00022679"/>
    </source>
</evidence>
<dbReference type="GO" id="GO:0004743">
    <property type="term" value="F:pyruvate kinase activity"/>
    <property type="evidence" value="ECO:0007669"/>
    <property type="project" value="UniProtKB-EC"/>
</dbReference>
<dbReference type="GO" id="GO:0005524">
    <property type="term" value="F:ATP binding"/>
    <property type="evidence" value="ECO:0007669"/>
    <property type="project" value="UniProtKB-KW"/>
</dbReference>
<dbReference type="GO" id="GO:0016301">
    <property type="term" value="F:kinase activity"/>
    <property type="evidence" value="ECO:0007669"/>
    <property type="project" value="UniProtKB-KW"/>
</dbReference>
<evidence type="ECO:0000256" key="4">
    <source>
        <dbReference type="ARBA" id="ARBA00012142"/>
    </source>
</evidence>
<dbReference type="PRINTS" id="PR01050">
    <property type="entry name" value="PYRUVTKNASE"/>
</dbReference>
<dbReference type="InterPro" id="IPR040442">
    <property type="entry name" value="Pyrv_kinase-like_dom_sf"/>
</dbReference>
<evidence type="ECO:0000256" key="12">
    <source>
        <dbReference type="ARBA" id="ARBA00023317"/>
    </source>
</evidence>
<dbReference type="PROSITE" id="PS00110">
    <property type="entry name" value="PYRUVATE_KINASE"/>
    <property type="match status" value="1"/>
</dbReference>
<sequence length="521" mass="57104">MVVSTIEHEQAATTLDYSTLDLSNPCVLLETLQTLRQLVVQDGQDIFDSWCSPQRCVAVSRIQRQVFLSSGLNLAHYMALRRHDLRPLQAALVPWGLSSLGRLEGRVIPSLDAVIATLGAICKVNPATLPSRPALQEFLEGDRLLHQQTEDVLGQTTGERRVRIMVTLPTEAASDDNFVRDLLQRGTNCVRINCAHDNADLWAAMIDNARRAETETGHSCKVLMDLAGPKPRLDEVIAPDHKHRLLQGDCLVLTHDLPDPKDATCFRATCTLPEVIDRLQVGATAWIDDGRIGAIVEALTDQGVLLRITHASLKGSKLLPDKGLNFPGTDLQLSPLTAKDRQDLAFVAAHADIVGYSFVQSAADIKLLQQELAAQMTQPREIAIMAKIETPQAVNNLPALMVQAAGQQPFAVMIARGDLAIAIGYQRLAEIQEEILWLCEAAHIPVVWATQVLENLVKKGIPSRAEMTDAAMAEQAECVMLNKGPFVAEAVTMLDDVLTRMQAHQLKKTSQLRALHSWSGS</sequence>
<name>A0A2T1E0W4_9CYAN</name>
<dbReference type="SUPFAM" id="SSF51621">
    <property type="entry name" value="Phosphoenolpyruvate/pyruvate domain"/>
    <property type="match status" value="1"/>
</dbReference>
<dbReference type="InterPro" id="IPR011037">
    <property type="entry name" value="Pyrv_Knase-like_insert_dom_sf"/>
</dbReference>
<reference evidence="15 16" key="2">
    <citation type="submission" date="2018-03" db="EMBL/GenBank/DDBJ databases">
        <title>The ancient ancestry and fast evolution of plastids.</title>
        <authorList>
            <person name="Moore K.R."/>
            <person name="Magnabosco C."/>
            <person name="Momper L."/>
            <person name="Gold D.A."/>
            <person name="Bosak T."/>
            <person name="Fournier G.P."/>
        </authorList>
    </citation>
    <scope>NUCLEOTIDE SEQUENCE [LARGE SCALE GENOMIC DNA]</scope>
    <source>
        <strain evidence="15 16">ULC18</strain>
    </source>
</reference>
<reference evidence="16" key="1">
    <citation type="submission" date="2018-02" db="EMBL/GenBank/DDBJ databases">
        <authorList>
            <person name="Moore K."/>
            <person name="Momper L."/>
        </authorList>
    </citation>
    <scope>NUCLEOTIDE SEQUENCE [LARGE SCALE GENOMIC DNA]</scope>
    <source>
        <strain evidence="16">ULC18</strain>
    </source>
</reference>
<comment type="caution">
    <text evidence="15">The sequence shown here is derived from an EMBL/GenBank/DDBJ whole genome shotgun (WGS) entry which is preliminary data.</text>
</comment>
<keyword evidence="9" id="KW-0067">ATP-binding</keyword>
<dbReference type="InterPro" id="IPR001697">
    <property type="entry name" value="Pyr_Knase"/>
</dbReference>
<keyword evidence="12 15" id="KW-0670">Pyruvate</keyword>
<dbReference type="InterPro" id="IPR015813">
    <property type="entry name" value="Pyrv/PenolPyrv_kinase-like_dom"/>
</dbReference>
<evidence type="ECO:0000313" key="16">
    <source>
        <dbReference type="Proteomes" id="UP000239576"/>
    </source>
</evidence>
<evidence type="ECO:0000256" key="10">
    <source>
        <dbReference type="ARBA" id="ARBA00022842"/>
    </source>
</evidence>
<dbReference type="RefSeq" id="WP_106258036.1">
    <property type="nucleotide sequence ID" value="NZ_CAWNSW010000043.1"/>
</dbReference>
<comment type="catalytic activity">
    <reaction evidence="13">
        <text>pyruvate + ATP = phosphoenolpyruvate + ADP + H(+)</text>
        <dbReference type="Rhea" id="RHEA:18157"/>
        <dbReference type="ChEBI" id="CHEBI:15361"/>
        <dbReference type="ChEBI" id="CHEBI:15378"/>
        <dbReference type="ChEBI" id="CHEBI:30616"/>
        <dbReference type="ChEBI" id="CHEBI:58702"/>
        <dbReference type="ChEBI" id="CHEBI:456216"/>
        <dbReference type="EC" id="2.7.1.40"/>
    </reaction>
</comment>
<keyword evidence="8 13" id="KW-0418">Kinase</keyword>
<keyword evidence="6" id="KW-0479">Metal-binding</keyword>
<comment type="pathway">
    <text evidence="2 13">Carbohydrate degradation; glycolysis; pyruvate from D-glyceraldehyde 3-phosphate: step 5/5.</text>
</comment>
<keyword evidence="10 13" id="KW-0460">Magnesium</keyword>
<dbReference type="InterPro" id="IPR018209">
    <property type="entry name" value="Pyrv_Knase_AS"/>
</dbReference>
<dbReference type="Pfam" id="PF00224">
    <property type="entry name" value="PK"/>
    <property type="match status" value="1"/>
</dbReference>
<keyword evidence="16" id="KW-1185">Reference proteome</keyword>
<dbReference type="Gene3D" id="3.20.20.60">
    <property type="entry name" value="Phosphoenolpyruvate-binding domains"/>
    <property type="match status" value="1"/>
</dbReference>
<keyword evidence="7" id="KW-0547">Nucleotide-binding</keyword>
<evidence type="ECO:0000256" key="11">
    <source>
        <dbReference type="ARBA" id="ARBA00023152"/>
    </source>
</evidence>
<evidence type="ECO:0000256" key="1">
    <source>
        <dbReference type="ARBA" id="ARBA00001958"/>
    </source>
</evidence>
<evidence type="ECO:0000256" key="2">
    <source>
        <dbReference type="ARBA" id="ARBA00004997"/>
    </source>
</evidence>
<dbReference type="SUPFAM" id="SSF50800">
    <property type="entry name" value="PK beta-barrel domain-like"/>
    <property type="match status" value="1"/>
</dbReference>
<dbReference type="GO" id="GO:0030955">
    <property type="term" value="F:potassium ion binding"/>
    <property type="evidence" value="ECO:0007669"/>
    <property type="project" value="InterPro"/>
</dbReference>
<evidence type="ECO:0000256" key="9">
    <source>
        <dbReference type="ARBA" id="ARBA00022840"/>
    </source>
</evidence>
<evidence type="ECO:0000313" key="15">
    <source>
        <dbReference type="EMBL" id="PSB26388.1"/>
    </source>
</evidence>
<dbReference type="PANTHER" id="PTHR11817">
    <property type="entry name" value="PYRUVATE KINASE"/>
    <property type="match status" value="1"/>
</dbReference>
<dbReference type="UniPathway" id="UPA00109">
    <property type="reaction ID" value="UER00188"/>
</dbReference>
<comment type="similarity">
    <text evidence="3 13">Belongs to the pyruvate kinase family.</text>
</comment>
<gene>
    <name evidence="15" type="ORF">C7B82_19950</name>
</gene>
<organism evidence="15 16">
    <name type="scientific">Stenomitos frigidus ULC18</name>
    <dbReference type="NCBI Taxonomy" id="2107698"/>
    <lineage>
        <taxon>Bacteria</taxon>
        <taxon>Bacillati</taxon>
        <taxon>Cyanobacteriota</taxon>
        <taxon>Cyanophyceae</taxon>
        <taxon>Leptolyngbyales</taxon>
        <taxon>Leptolyngbyaceae</taxon>
        <taxon>Stenomitos</taxon>
    </lineage>
</organism>
<dbReference type="AlphaFoldDB" id="A0A2T1E0W4"/>
<accession>A0A2T1E0W4</accession>
<evidence type="ECO:0000256" key="7">
    <source>
        <dbReference type="ARBA" id="ARBA00022741"/>
    </source>
</evidence>
<evidence type="ECO:0000256" key="8">
    <source>
        <dbReference type="ARBA" id="ARBA00022777"/>
    </source>
</evidence>
<dbReference type="Gene3D" id="2.40.33.10">
    <property type="entry name" value="PK beta-barrel domain-like"/>
    <property type="match status" value="1"/>
</dbReference>
<evidence type="ECO:0000256" key="6">
    <source>
        <dbReference type="ARBA" id="ARBA00022723"/>
    </source>
</evidence>
<evidence type="ECO:0000256" key="3">
    <source>
        <dbReference type="ARBA" id="ARBA00008663"/>
    </source>
</evidence>
<keyword evidence="11 13" id="KW-0324">Glycolysis</keyword>
<keyword evidence="5 13" id="KW-0808">Transferase</keyword>
<protein>
    <recommendedName>
        <fullName evidence="4 13">Pyruvate kinase</fullName>
        <ecNumber evidence="4 13">2.7.1.40</ecNumber>
    </recommendedName>
</protein>
<feature type="domain" description="Pyruvate kinase barrel" evidence="14">
    <location>
        <begin position="160"/>
        <end position="482"/>
    </location>
</feature>
<comment type="cofactor">
    <cofactor evidence="1">
        <name>K(+)</name>
        <dbReference type="ChEBI" id="CHEBI:29103"/>
    </cofactor>
</comment>
<dbReference type="OrthoDB" id="9812123at2"/>